<protein>
    <submittedName>
        <fullName evidence="1">Uncharacterized protein</fullName>
    </submittedName>
</protein>
<dbReference type="AlphaFoldDB" id="A0A1F5Q943"/>
<evidence type="ECO:0000313" key="1">
    <source>
        <dbReference type="EMBL" id="OGE98719.1"/>
    </source>
</evidence>
<reference evidence="1 2" key="1">
    <citation type="journal article" date="2016" name="Nat. Commun.">
        <title>Thousands of microbial genomes shed light on interconnected biogeochemical processes in an aquifer system.</title>
        <authorList>
            <person name="Anantharaman K."/>
            <person name="Brown C.T."/>
            <person name="Hug L.A."/>
            <person name="Sharon I."/>
            <person name="Castelle C.J."/>
            <person name="Probst A.J."/>
            <person name="Thomas B.C."/>
            <person name="Singh A."/>
            <person name="Wilkins M.J."/>
            <person name="Karaoz U."/>
            <person name="Brodie E.L."/>
            <person name="Williams K.H."/>
            <person name="Hubbard S.S."/>
            <person name="Banfield J.F."/>
        </authorList>
    </citation>
    <scope>NUCLEOTIDE SEQUENCE [LARGE SCALE GENOMIC DNA]</scope>
</reference>
<dbReference type="EMBL" id="MFFF01000027">
    <property type="protein sequence ID" value="OGE98719.1"/>
    <property type="molecule type" value="Genomic_DNA"/>
</dbReference>
<sequence length="114" mass="13327">MYYDLEQKIEDYSEELFIDLGLATLTEETKADLFARVQNHLHQVIAEIVKQYLPAPDVTKINQALSEEDYRALDVVLKNYPQYKEQLETKIDEEFAKLKQTISEEQTNARLQSS</sequence>
<accession>A0A1F5Q943</accession>
<evidence type="ECO:0000313" key="2">
    <source>
        <dbReference type="Proteomes" id="UP000177235"/>
    </source>
</evidence>
<proteinExistence type="predicted"/>
<comment type="caution">
    <text evidence="1">The sequence shown here is derived from an EMBL/GenBank/DDBJ whole genome shotgun (WGS) entry which is preliminary data.</text>
</comment>
<dbReference type="Proteomes" id="UP000177235">
    <property type="component" value="Unassembled WGS sequence"/>
</dbReference>
<name>A0A1F5Q943_9BACT</name>
<organism evidence="1 2">
    <name type="scientific">Candidatus Doudnabacteria bacterium RIFCSPLOWO2_02_FULL_48_13</name>
    <dbReference type="NCBI Taxonomy" id="1817845"/>
    <lineage>
        <taxon>Bacteria</taxon>
        <taxon>Candidatus Doudnaibacteriota</taxon>
    </lineage>
</organism>
<gene>
    <name evidence="1" type="ORF">A3J05_04640</name>
</gene>